<reference evidence="2" key="1">
    <citation type="submission" date="2019-04" db="EMBL/GenBank/DDBJ databases">
        <title>Genome assembly of Zosterops borbonicus 15179.</title>
        <authorList>
            <person name="Leroy T."/>
            <person name="Anselmetti Y."/>
            <person name="Tilak M.-K."/>
            <person name="Nabholz B."/>
        </authorList>
    </citation>
    <scope>NUCLEOTIDE SEQUENCE</scope>
    <source>
        <strain evidence="2">HGM_15179</strain>
        <tissue evidence="2">Muscle</tissue>
    </source>
</reference>
<evidence type="ECO:0000313" key="2">
    <source>
        <dbReference type="EMBL" id="TRZ16709.1"/>
    </source>
</evidence>
<proteinExistence type="predicted"/>
<evidence type="ECO:0000313" key="3">
    <source>
        <dbReference type="Proteomes" id="UP000796761"/>
    </source>
</evidence>
<name>A0A8K1GDH5_9PASS</name>
<comment type="caution">
    <text evidence="2">The sequence shown here is derived from an EMBL/GenBank/DDBJ whole genome shotgun (WGS) entry which is preliminary data.</text>
</comment>
<dbReference type="Proteomes" id="UP000796761">
    <property type="component" value="Unassembled WGS sequence"/>
</dbReference>
<feature type="compositionally biased region" description="Polar residues" evidence="1">
    <location>
        <begin position="9"/>
        <end position="18"/>
    </location>
</feature>
<sequence>MLPNRDSLAKQQPLNSVSVPPDIWWNLDPRPASPFDEASNDPRSNFLFETGQMNLKKYTIINITTIMTIKIMKNHIQETYGESLEEFVH</sequence>
<feature type="region of interest" description="Disordered" evidence="1">
    <location>
        <begin position="1"/>
        <end position="21"/>
    </location>
</feature>
<organism evidence="2 3">
    <name type="scientific">Zosterops borbonicus</name>
    <dbReference type="NCBI Taxonomy" id="364589"/>
    <lineage>
        <taxon>Eukaryota</taxon>
        <taxon>Metazoa</taxon>
        <taxon>Chordata</taxon>
        <taxon>Craniata</taxon>
        <taxon>Vertebrata</taxon>
        <taxon>Euteleostomi</taxon>
        <taxon>Archelosauria</taxon>
        <taxon>Archosauria</taxon>
        <taxon>Dinosauria</taxon>
        <taxon>Saurischia</taxon>
        <taxon>Theropoda</taxon>
        <taxon>Coelurosauria</taxon>
        <taxon>Aves</taxon>
        <taxon>Neognathae</taxon>
        <taxon>Neoaves</taxon>
        <taxon>Telluraves</taxon>
        <taxon>Australaves</taxon>
        <taxon>Passeriformes</taxon>
        <taxon>Sylvioidea</taxon>
        <taxon>Zosteropidae</taxon>
        <taxon>Zosterops</taxon>
    </lineage>
</organism>
<keyword evidence="3" id="KW-1185">Reference proteome</keyword>
<protein>
    <submittedName>
        <fullName evidence="2">Uncharacterized protein</fullName>
    </submittedName>
</protein>
<gene>
    <name evidence="2" type="ORF">HGM15179_010399</name>
</gene>
<accession>A0A8K1GDH5</accession>
<dbReference type="AlphaFoldDB" id="A0A8K1GDH5"/>
<dbReference type="EMBL" id="SWJQ01000299">
    <property type="protein sequence ID" value="TRZ16709.1"/>
    <property type="molecule type" value="Genomic_DNA"/>
</dbReference>
<evidence type="ECO:0000256" key="1">
    <source>
        <dbReference type="SAM" id="MobiDB-lite"/>
    </source>
</evidence>